<dbReference type="EMBL" id="NKCI01000035">
    <property type="protein sequence ID" value="RSL64025.1"/>
    <property type="molecule type" value="Genomic_DNA"/>
</dbReference>
<evidence type="ECO:0000256" key="1">
    <source>
        <dbReference type="SAM" id="MobiDB-lite"/>
    </source>
</evidence>
<evidence type="ECO:0000313" key="2">
    <source>
        <dbReference type="EMBL" id="RSL64025.1"/>
    </source>
</evidence>
<dbReference type="Proteomes" id="UP000288168">
    <property type="component" value="Unassembled WGS sequence"/>
</dbReference>
<gene>
    <name evidence="2" type="ORF">CEP54_004862</name>
</gene>
<proteinExistence type="predicted"/>
<accession>A0A428QFH9</accession>
<reference evidence="2 3" key="1">
    <citation type="submission" date="2017-06" db="EMBL/GenBank/DDBJ databases">
        <title>Comparative genomic analysis of Ambrosia Fusariam Clade fungi.</title>
        <authorList>
            <person name="Stajich J.E."/>
            <person name="Carrillo J."/>
            <person name="Kijimoto T."/>
            <person name="Eskalen A."/>
            <person name="O'Donnell K."/>
            <person name="Kasson M."/>
        </authorList>
    </citation>
    <scope>NUCLEOTIDE SEQUENCE [LARGE SCALE GENOMIC DNA]</scope>
    <source>
        <strain evidence="2 3">NRRL62584</strain>
    </source>
</reference>
<sequence>MPCGLYNAVRLNGDPALRKEESRPEIAVVAVGREGVVLVGRWSAVVRPGGGPWDMGVPRSDGLRRCLQKGNAKEEKDRTAQGG</sequence>
<evidence type="ECO:0000313" key="3">
    <source>
        <dbReference type="Proteomes" id="UP000288168"/>
    </source>
</evidence>
<organism evidence="2 3">
    <name type="scientific">Fusarium duplospermum</name>
    <dbReference type="NCBI Taxonomy" id="1325734"/>
    <lineage>
        <taxon>Eukaryota</taxon>
        <taxon>Fungi</taxon>
        <taxon>Dikarya</taxon>
        <taxon>Ascomycota</taxon>
        <taxon>Pezizomycotina</taxon>
        <taxon>Sordariomycetes</taxon>
        <taxon>Hypocreomycetidae</taxon>
        <taxon>Hypocreales</taxon>
        <taxon>Nectriaceae</taxon>
        <taxon>Fusarium</taxon>
        <taxon>Fusarium solani species complex</taxon>
    </lineage>
</organism>
<keyword evidence="3" id="KW-1185">Reference proteome</keyword>
<feature type="region of interest" description="Disordered" evidence="1">
    <location>
        <begin position="49"/>
        <end position="83"/>
    </location>
</feature>
<dbReference type="AlphaFoldDB" id="A0A428QFH9"/>
<feature type="compositionally biased region" description="Basic and acidic residues" evidence="1">
    <location>
        <begin position="71"/>
        <end position="83"/>
    </location>
</feature>
<name>A0A428QFH9_9HYPO</name>
<protein>
    <submittedName>
        <fullName evidence="2">Uncharacterized protein</fullName>
    </submittedName>
</protein>
<comment type="caution">
    <text evidence="2">The sequence shown here is derived from an EMBL/GenBank/DDBJ whole genome shotgun (WGS) entry which is preliminary data.</text>
</comment>